<dbReference type="InterPro" id="IPR050490">
    <property type="entry name" value="Bact_solute-bd_prot1"/>
</dbReference>
<protein>
    <submittedName>
        <fullName evidence="1">Unannotated protein</fullName>
    </submittedName>
</protein>
<dbReference type="AlphaFoldDB" id="A0A6J7FE78"/>
<proteinExistence type="predicted"/>
<dbReference type="PANTHER" id="PTHR43649">
    <property type="entry name" value="ARABINOSE-BINDING PROTEIN-RELATED"/>
    <property type="match status" value="1"/>
</dbReference>
<dbReference type="Gene3D" id="3.40.190.10">
    <property type="entry name" value="Periplasmic binding protein-like II"/>
    <property type="match status" value="1"/>
</dbReference>
<sequence length="396" mass="42450">MWQSCPFVDDRTALRRYCLAVRSLRIAIIGGPQYDQIDASLAAFTAATGVAVEVAYRDAHMSLNRHVAESLSGGGHYDLVSTHSKYAPSQAHGLMPLDELVPNERLSEMHPSALGLCRVDGTLMCLPRNIDARLLFINRALVDDAWEPGSWADLRNTLTDLSQRIGVPGYAFPTRDSGLFGTFYELVAAFGGHLFDDEGGAHFDSPEAAAALEWLVDASSIDGMTPRSMAADGWYFDEVSAGFRAGQVAVVADWPGYYGLLAAQPGLRETTRVLRSPVGIDGRRHVYAGCHAWAIPSGATDVGLSMSLLLHLSAQETARVDATAGMVPVRLDVAMPADHPLDVARAELLRFTVADDLLTFPPLAHYPEIEDAASVALRAALVGSCSASDALASISI</sequence>
<organism evidence="1">
    <name type="scientific">freshwater metagenome</name>
    <dbReference type="NCBI Taxonomy" id="449393"/>
    <lineage>
        <taxon>unclassified sequences</taxon>
        <taxon>metagenomes</taxon>
        <taxon>ecological metagenomes</taxon>
    </lineage>
</organism>
<accession>A0A6J7FE78</accession>
<dbReference type="PANTHER" id="PTHR43649:SF12">
    <property type="entry name" value="DIACETYLCHITOBIOSE BINDING PROTEIN DASA"/>
    <property type="match status" value="1"/>
</dbReference>
<dbReference type="Pfam" id="PF13416">
    <property type="entry name" value="SBP_bac_8"/>
    <property type="match status" value="1"/>
</dbReference>
<gene>
    <name evidence="1" type="ORF">UFOPK3376_02859</name>
</gene>
<dbReference type="EMBL" id="CAFBLP010000111">
    <property type="protein sequence ID" value="CAB4891340.1"/>
    <property type="molecule type" value="Genomic_DNA"/>
</dbReference>
<dbReference type="SUPFAM" id="SSF53850">
    <property type="entry name" value="Periplasmic binding protein-like II"/>
    <property type="match status" value="1"/>
</dbReference>
<name>A0A6J7FE78_9ZZZZ</name>
<evidence type="ECO:0000313" key="1">
    <source>
        <dbReference type="EMBL" id="CAB4891340.1"/>
    </source>
</evidence>
<dbReference type="InterPro" id="IPR006059">
    <property type="entry name" value="SBP"/>
</dbReference>
<reference evidence="1" key="1">
    <citation type="submission" date="2020-05" db="EMBL/GenBank/DDBJ databases">
        <authorList>
            <person name="Chiriac C."/>
            <person name="Salcher M."/>
            <person name="Ghai R."/>
            <person name="Kavagutti S V."/>
        </authorList>
    </citation>
    <scope>NUCLEOTIDE SEQUENCE</scope>
</reference>